<keyword evidence="4 7" id="KW-0812">Transmembrane</keyword>
<evidence type="ECO:0000256" key="2">
    <source>
        <dbReference type="ARBA" id="ARBA00022448"/>
    </source>
</evidence>
<dbReference type="InterPro" id="IPR001463">
    <property type="entry name" value="Na/Ala_symport"/>
</dbReference>
<keyword evidence="2" id="KW-0813">Transport</keyword>
<dbReference type="PANTHER" id="PTHR30330:SF3">
    <property type="entry name" value="TRANSCRIPTIONAL REGULATOR, LRP FAMILY"/>
    <property type="match status" value="1"/>
</dbReference>
<feature type="transmembrane region" description="Helical" evidence="7">
    <location>
        <begin position="142"/>
        <end position="166"/>
    </location>
</feature>
<comment type="caution">
    <text evidence="8">The sequence shown here is derived from an EMBL/GenBank/DDBJ whole genome shotgun (WGS) entry which is preliminary data.</text>
</comment>
<proteinExistence type="predicted"/>
<evidence type="ECO:0000256" key="6">
    <source>
        <dbReference type="ARBA" id="ARBA00023136"/>
    </source>
</evidence>
<evidence type="ECO:0000256" key="7">
    <source>
        <dbReference type="SAM" id="Phobius"/>
    </source>
</evidence>
<evidence type="ECO:0000313" key="8">
    <source>
        <dbReference type="EMBL" id="EKC79025.1"/>
    </source>
</evidence>
<accession>K1ULR7</accession>
<dbReference type="PANTHER" id="PTHR30330">
    <property type="entry name" value="AGSS FAMILY TRANSPORTER, SODIUM-ALANINE"/>
    <property type="match status" value="1"/>
</dbReference>
<evidence type="ECO:0000256" key="4">
    <source>
        <dbReference type="ARBA" id="ARBA00022692"/>
    </source>
</evidence>
<keyword evidence="3" id="KW-1003">Cell membrane</keyword>
<feature type="transmembrane region" description="Helical" evidence="7">
    <location>
        <begin position="9"/>
        <end position="29"/>
    </location>
</feature>
<feature type="transmembrane region" description="Helical" evidence="7">
    <location>
        <begin position="35"/>
        <end position="58"/>
    </location>
</feature>
<evidence type="ECO:0000256" key="3">
    <source>
        <dbReference type="ARBA" id="ARBA00022475"/>
    </source>
</evidence>
<sequence length="170" mass="18201">RISVISAKIVPVMVTCYMLLVFVILCLNFDKLPGVLASIFQSAFSLEAGIGGILGTALTGARRAAYVNEAGVGTASMMHGASRNDNPIREGLVAMIGPAIDSGLVCTLTAFPILIAGNYASEGGIKGLYIALNSFEQLLPGYGHYLLMVMVFFFVLFYHVLLFVLWTEVT</sequence>
<keyword evidence="6 7" id="KW-0472">Membrane</keyword>
<organism evidence="8">
    <name type="scientific">human gut metagenome</name>
    <dbReference type="NCBI Taxonomy" id="408170"/>
    <lineage>
        <taxon>unclassified sequences</taxon>
        <taxon>metagenomes</taxon>
        <taxon>organismal metagenomes</taxon>
    </lineage>
</organism>
<keyword evidence="5 7" id="KW-1133">Transmembrane helix</keyword>
<dbReference type="AlphaFoldDB" id="K1ULR7"/>
<dbReference type="GO" id="GO:0005283">
    <property type="term" value="F:amino acid:sodium symporter activity"/>
    <property type="evidence" value="ECO:0007669"/>
    <property type="project" value="InterPro"/>
</dbReference>
<feature type="non-terminal residue" evidence="8">
    <location>
        <position position="170"/>
    </location>
</feature>
<feature type="non-terminal residue" evidence="8">
    <location>
        <position position="1"/>
    </location>
</feature>
<dbReference type="Pfam" id="PF01235">
    <property type="entry name" value="Na_Ala_symp"/>
    <property type="match status" value="1"/>
</dbReference>
<feature type="transmembrane region" description="Helical" evidence="7">
    <location>
        <begin position="92"/>
        <end position="115"/>
    </location>
</feature>
<evidence type="ECO:0000256" key="1">
    <source>
        <dbReference type="ARBA" id="ARBA00004651"/>
    </source>
</evidence>
<evidence type="ECO:0000256" key="5">
    <source>
        <dbReference type="ARBA" id="ARBA00022989"/>
    </source>
</evidence>
<name>K1ULR7_9ZZZZ</name>
<protein>
    <submittedName>
        <fullName evidence="8">Sodium/alanine symporter</fullName>
    </submittedName>
</protein>
<comment type="subcellular location">
    <subcellularLocation>
        <location evidence="1">Cell membrane</location>
        <topology evidence="1">Multi-pass membrane protein</topology>
    </subcellularLocation>
</comment>
<reference evidence="8" key="1">
    <citation type="journal article" date="2013" name="Environ. Microbiol.">
        <title>Microbiota from the distal guts of lean and obese adolescents exhibit partial functional redundancy besides clear differences in community structure.</title>
        <authorList>
            <person name="Ferrer M."/>
            <person name="Ruiz A."/>
            <person name="Lanza F."/>
            <person name="Haange S.B."/>
            <person name="Oberbach A."/>
            <person name="Till H."/>
            <person name="Bargiela R."/>
            <person name="Campoy C."/>
            <person name="Segura M.T."/>
            <person name="Richter M."/>
            <person name="von Bergen M."/>
            <person name="Seifert J."/>
            <person name="Suarez A."/>
        </authorList>
    </citation>
    <scope>NUCLEOTIDE SEQUENCE</scope>
</reference>
<dbReference type="EMBL" id="AJWY01001938">
    <property type="protein sequence ID" value="EKC79025.1"/>
    <property type="molecule type" value="Genomic_DNA"/>
</dbReference>
<dbReference type="PRINTS" id="PR00175">
    <property type="entry name" value="NAALASMPORT"/>
</dbReference>
<gene>
    <name evidence="8" type="ORF">LEA_02877</name>
</gene>
<dbReference type="GO" id="GO:0005886">
    <property type="term" value="C:plasma membrane"/>
    <property type="evidence" value="ECO:0007669"/>
    <property type="project" value="UniProtKB-SubCell"/>
</dbReference>